<dbReference type="Gene3D" id="3.30.450.20">
    <property type="entry name" value="PAS domain"/>
    <property type="match status" value="1"/>
</dbReference>
<dbReference type="PANTHER" id="PTHR44757">
    <property type="entry name" value="DIGUANYLATE CYCLASE DGCP"/>
    <property type="match status" value="1"/>
</dbReference>
<dbReference type="SMART" id="SM00052">
    <property type="entry name" value="EAL"/>
    <property type="match status" value="1"/>
</dbReference>
<name>A0ABY0TMI9_9PROT</name>
<sequence>MKISFFIKFFTTILMLLLLAIGTMVYQAFGIQNDIAISEHHRYRSLLLASELFQSSEDLTRMARTYVTTGNPVYKHHFFEILDIREGIKPRPQNYSATYWHLMDAEKDSVTGQGKAVSLLEMMDNEGFSEQEIALMREAKVNSDKLARLEKQAIAALSGLYDDGHGNFTIHHAPDRKFAIDLLFGEQYIAGKAAIMAPIQQFTELLDIRTRARVNDELARLHRQILLVMVFIVIALSALAVTIFYMRRTMLRPLVQLRGQAIQLTQGNYAARCDINTKNELAELSNTLNSMASAIERDVTARKLTEESMRQASMVFENSSEAMMVTNADNIIISVNPAFTSVTGYTPDEVLGKNPGILDSGLHDQFFFQAIRTSLEATGHWEGEITGRRKNTEIYSEWRKVNAIYDEEGSVHRWITLFSDITLKKKSDELIWEQANFDSLTSLPNRYMFHNRLEQEIKKASRAGSSIALILLDLDHFKEVNDTYGHNIGDLLLKEAAWRLSSCVRGIDIVARLGGDEFTVILGGLNNTISINRVVRDILHTMAEPFRLGNEVAYVSASIGVTFYPQDAGDIEALVRNGDQAMYAAKNQGRNCASYFTRTLHEAAQTRMRLASDLRGALAGGQFQLHYQPILELATGSVHKAEALLRWHHPKLGLVNPADFISIAEETRMIVDIGDWVFRTAVQQAKDWRMSHCAEFQISINTSPVQYRKDVDLHETWLEYLQELELPGQSVVIEITEGLLMDASPAVTSKLLAFRNAGLQISMDDFGTGYSSLGYLKRFDIDYLKIDQSFVQSLAPESNDLALCEAIIVMAHKLGIKVIAEGIETEAQRDLLALSGCDYGQGNLFSKPVPADEFENLIKR</sequence>
<feature type="domain" description="HAMP" evidence="4">
    <location>
        <begin position="248"/>
        <end position="300"/>
    </location>
</feature>
<evidence type="ECO:0000259" key="4">
    <source>
        <dbReference type="PROSITE" id="PS50885"/>
    </source>
</evidence>
<dbReference type="PANTHER" id="PTHR44757:SF2">
    <property type="entry name" value="BIOFILM ARCHITECTURE MAINTENANCE PROTEIN MBAA"/>
    <property type="match status" value="1"/>
</dbReference>
<keyword evidence="1" id="KW-1133">Transmembrane helix</keyword>
<dbReference type="Pfam" id="PF00990">
    <property type="entry name" value="GGDEF"/>
    <property type="match status" value="1"/>
</dbReference>
<dbReference type="SUPFAM" id="SSF158472">
    <property type="entry name" value="HAMP domain-like"/>
    <property type="match status" value="1"/>
</dbReference>
<dbReference type="PROSITE" id="PS50883">
    <property type="entry name" value="EAL"/>
    <property type="match status" value="1"/>
</dbReference>
<dbReference type="InterPro" id="IPR035919">
    <property type="entry name" value="EAL_sf"/>
</dbReference>
<dbReference type="PROSITE" id="PS50885">
    <property type="entry name" value="HAMP"/>
    <property type="match status" value="1"/>
</dbReference>
<dbReference type="InterPro" id="IPR003660">
    <property type="entry name" value="HAMP_dom"/>
</dbReference>
<dbReference type="Pfam" id="PF13426">
    <property type="entry name" value="PAS_9"/>
    <property type="match status" value="1"/>
</dbReference>
<evidence type="ECO:0000259" key="2">
    <source>
        <dbReference type="PROSITE" id="PS50112"/>
    </source>
</evidence>
<dbReference type="Pfam" id="PF00672">
    <property type="entry name" value="HAMP"/>
    <property type="match status" value="1"/>
</dbReference>
<dbReference type="Gene3D" id="6.10.340.10">
    <property type="match status" value="1"/>
</dbReference>
<dbReference type="InterPro" id="IPR001633">
    <property type="entry name" value="EAL_dom"/>
</dbReference>
<evidence type="ECO:0000259" key="5">
    <source>
        <dbReference type="PROSITE" id="PS50887"/>
    </source>
</evidence>
<dbReference type="SUPFAM" id="SSF55785">
    <property type="entry name" value="PYP-like sensor domain (PAS domain)"/>
    <property type="match status" value="1"/>
</dbReference>
<evidence type="ECO:0000259" key="3">
    <source>
        <dbReference type="PROSITE" id="PS50883"/>
    </source>
</evidence>
<dbReference type="Gene3D" id="3.20.20.450">
    <property type="entry name" value="EAL domain"/>
    <property type="match status" value="1"/>
</dbReference>
<evidence type="ECO:0000256" key="1">
    <source>
        <dbReference type="SAM" id="Phobius"/>
    </source>
</evidence>
<dbReference type="Pfam" id="PF00563">
    <property type="entry name" value="EAL"/>
    <property type="match status" value="1"/>
</dbReference>
<feature type="domain" description="PAS" evidence="2">
    <location>
        <begin position="308"/>
        <end position="354"/>
    </location>
</feature>
<evidence type="ECO:0000313" key="6">
    <source>
        <dbReference type="EMBL" id="SDQ84215.1"/>
    </source>
</evidence>
<protein>
    <submittedName>
        <fullName evidence="6">PAS domain S-box-containing protein/diguanylate cyclase (GGDEF) domain-containing protein</fullName>
    </submittedName>
</protein>
<dbReference type="InterPro" id="IPR000014">
    <property type="entry name" value="PAS"/>
</dbReference>
<keyword evidence="1" id="KW-0812">Transmembrane</keyword>
<keyword evidence="1" id="KW-0472">Membrane</keyword>
<keyword evidence="7" id="KW-1185">Reference proteome</keyword>
<dbReference type="CDD" id="cd06225">
    <property type="entry name" value="HAMP"/>
    <property type="match status" value="1"/>
</dbReference>
<dbReference type="Gene3D" id="3.30.70.270">
    <property type="match status" value="1"/>
</dbReference>
<dbReference type="Proteomes" id="UP000183471">
    <property type="component" value="Unassembled WGS sequence"/>
</dbReference>
<dbReference type="InterPro" id="IPR029787">
    <property type="entry name" value="Nucleotide_cyclase"/>
</dbReference>
<dbReference type="InterPro" id="IPR043128">
    <property type="entry name" value="Rev_trsase/Diguanyl_cyclase"/>
</dbReference>
<dbReference type="InterPro" id="IPR052155">
    <property type="entry name" value="Biofilm_reg_signaling"/>
</dbReference>
<feature type="domain" description="GGDEF" evidence="5">
    <location>
        <begin position="465"/>
        <end position="598"/>
    </location>
</feature>
<evidence type="ECO:0000313" key="7">
    <source>
        <dbReference type="Proteomes" id="UP000183471"/>
    </source>
</evidence>
<gene>
    <name evidence="6" type="ORF">SAMN05216402_2510</name>
</gene>
<dbReference type="RefSeq" id="WP_074632997.1">
    <property type="nucleotide sequence ID" value="NZ_FNKY01000001.1"/>
</dbReference>
<dbReference type="NCBIfam" id="TIGR00254">
    <property type="entry name" value="GGDEF"/>
    <property type="match status" value="1"/>
</dbReference>
<feature type="transmembrane region" description="Helical" evidence="1">
    <location>
        <begin position="225"/>
        <end position="246"/>
    </location>
</feature>
<comment type="caution">
    <text evidence="6">The sequence shown here is derived from an EMBL/GenBank/DDBJ whole genome shotgun (WGS) entry which is preliminary data.</text>
</comment>
<accession>A0ABY0TMI9</accession>
<dbReference type="SMART" id="SM00091">
    <property type="entry name" value="PAS"/>
    <property type="match status" value="1"/>
</dbReference>
<dbReference type="SUPFAM" id="SSF141868">
    <property type="entry name" value="EAL domain-like"/>
    <property type="match status" value="1"/>
</dbReference>
<feature type="domain" description="EAL" evidence="3">
    <location>
        <begin position="607"/>
        <end position="860"/>
    </location>
</feature>
<dbReference type="CDD" id="cd01948">
    <property type="entry name" value="EAL"/>
    <property type="match status" value="1"/>
</dbReference>
<dbReference type="EMBL" id="FNKY01000001">
    <property type="protein sequence ID" value="SDQ84215.1"/>
    <property type="molecule type" value="Genomic_DNA"/>
</dbReference>
<proteinExistence type="predicted"/>
<reference evidence="6 7" key="1">
    <citation type="submission" date="2016-10" db="EMBL/GenBank/DDBJ databases">
        <authorList>
            <person name="Varghese N."/>
            <person name="Submissions S."/>
        </authorList>
    </citation>
    <scope>NUCLEOTIDE SEQUENCE [LARGE SCALE GENOMIC DNA]</scope>
    <source>
        <strain evidence="6 7">Nl1</strain>
    </source>
</reference>
<dbReference type="PROSITE" id="PS50887">
    <property type="entry name" value="GGDEF"/>
    <property type="match status" value="1"/>
</dbReference>
<dbReference type="PROSITE" id="PS50112">
    <property type="entry name" value="PAS"/>
    <property type="match status" value="1"/>
</dbReference>
<dbReference type="SUPFAM" id="SSF55073">
    <property type="entry name" value="Nucleotide cyclase"/>
    <property type="match status" value="1"/>
</dbReference>
<dbReference type="CDD" id="cd00130">
    <property type="entry name" value="PAS"/>
    <property type="match status" value="1"/>
</dbReference>
<dbReference type="InterPro" id="IPR035965">
    <property type="entry name" value="PAS-like_dom_sf"/>
</dbReference>
<dbReference type="SMART" id="SM00267">
    <property type="entry name" value="GGDEF"/>
    <property type="match status" value="1"/>
</dbReference>
<dbReference type="NCBIfam" id="TIGR00229">
    <property type="entry name" value="sensory_box"/>
    <property type="match status" value="1"/>
</dbReference>
<dbReference type="SMART" id="SM00304">
    <property type="entry name" value="HAMP"/>
    <property type="match status" value="1"/>
</dbReference>
<organism evidence="6 7">
    <name type="scientific">Nitrosospira multiformis</name>
    <dbReference type="NCBI Taxonomy" id="1231"/>
    <lineage>
        <taxon>Bacteria</taxon>
        <taxon>Pseudomonadati</taxon>
        <taxon>Pseudomonadota</taxon>
        <taxon>Betaproteobacteria</taxon>
        <taxon>Nitrosomonadales</taxon>
        <taxon>Nitrosomonadaceae</taxon>
        <taxon>Nitrosospira</taxon>
    </lineage>
</organism>
<dbReference type="InterPro" id="IPR000160">
    <property type="entry name" value="GGDEF_dom"/>
</dbReference>
<dbReference type="CDD" id="cd01949">
    <property type="entry name" value="GGDEF"/>
    <property type="match status" value="1"/>
</dbReference>